<gene>
    <name evidence="3" type="ORF">QR680_014999</name>
</gene>
<dbReference type="Pfam" id="PF00089">
    <property type="entry name" value="Trypsin"/>
    <property type="match status" value="1"/>
</dbReference>
<dbReference type="InterPro" id="IPR015897">
    <property type="entry name" value="CHK_kinase-like"/>
</dbReference>
<reference evidence="3" key="1">
    <citation type="submission" date="2023-06" db="EMBL/GenBank/DDBJ databases">
        <title>Genomic analysis of the entomopathogenic nematode Steinernema hermaphroditum.</title>
        <authorList>
            <person name="Schwarz E.M."/>
            <person name="Heppert J.K."/>
            <person name="Baniya A."/>
            <person name="Schwartz H.T."/>
            <person name="Tan C.-H."/>
            <person name="Antoshechkin I."/>
            <person name="Sternberg P.W."/>
            <person name="Goodrich-Blair H."/>
            <person name="Dillman A.R."/>
        </authorList>
    </citation>
    <scope>NUCLEOTIDE SEQUENCE</scope>
    <source>
        <strain evidence="3">PS9179</strain>
        <tissue evidence="3">Whole animal</tissue>
    </source>
</reference>
<name>A0AA39ID15_9BILA</name>
<protein>
    <recommendedName>
        <fullName evidence="2">Peptidase S1 domain-containing protein</fullName>
    </recommendedName>
</protein>
<dbReference type="GO" id="GO:0004252">
    <property type="term" value="F:serine-type endopeptidase activity"/>
    <property type="evidence" value="ECO:0007669"/>
    <property type="project" value="InterPro"/>
</dbReference>
<comment type="caution">
    <text evidence="3">The sequence shown here is derived from an EMBL/GenBank/DDBJ whole genome shotgun (WGS) entry which is preliminary data.</text>
</comment>
<dbReference type="SUPFAM" id="SSF56112">
    <property type="entry name" value="Protein kinase-like (PK-like)"/>
    <property type="match status" value="1"/>
</dbReference>
<dbReference type="SUPFAM" id="SSF50494">
    <property type="entry name" value="Trypsin-like serine proteases"/>
    <property type="match status" value="1"/>
</dbReference>
<organism evidence="3 4">
    <name type="scientific">Steinernema hermaphroditum</name>
    <dbReference type="NCBI Taxonomy" id="289476"/>
    <lineage>
        <taxon>Eukaryota</taxon>
        <taxon>Metazoa</taxon>
        <taxon>Ecdysozoa</taxon>
        <taxon>Nematoda</taxon>
        <taxon>Chromadorea</taxon>
        <taxon>Rhabditida</taxon>
        <taxon>Tylenchina</taxon>
        <taxon>Panagrolaimomorpha</taxon>
        <taxon>Strongyloidoidea</taxon>
        <taxon>Steinernematidae</taxon>
        <taxon>Steinernema</taxon>
    </lineage>
</organism>
<sequence>MWFLLVLLFLGVAHSTPLSPSLNLTDVRSNLIFNSRQATDHQFPFMGFFENYQAHENSCGAVLVSHYHAVTHNTCRSFIDVGGKIYFDFIARTQSYQAHVVTVKSIQTVSINEGTHLAGPYDLLLFTFEEPLTERSWALPIVRNDDLHSDNKWGALSVGYGFSAAFDNGLQLYPPGTLNYRSVKYFDDSVCRGEWIDYHSNMALCAGLRKGGDALQIGDSGGALVQRTTTSYVFRAVAAYTPSSDSGFYVRMSAYCDKLQELTGGVVISLTNITGGKGTISAVYRCVISFKDIEETIEVVLKVSDPNKTLPAFDRTDESSAPKTKAIVGFHEAECDFYEHYAPNLDFPVPQVYGALRCVDATGPGVIIMESFCEKADTVTLAAGFNQYQLFNIAKHLALFHKHFLCLRSEEWRGKHDSSTNVVKRLVNTDFFSTNLEKLRLLKPGQFNHGINRFLPYGKLAKFIKFGLQDAYKEAGLPSVLVHGDFWCNNILWRKNPDGSLSNEIAVVVDWQLFDEGSPIRDITRALVMCMDADIRREYQYDILQCYYDTLLKLMQEEGQKLEFTFEQIVRAYKGSFIYQAMLIMCLGPYLSSFESQSDVRNKAILLFRREKFLLRALFAMDEALEMLPEFPLEKFAD</sequence>
<dbReference type="InterPro" id="IPR011009">
    <property type="entry name" value="Kinase-like_dom_sf"/>
</dbReference>
<feature type="chain" id="PRO_5041416887" description="Peptidase S1 domain-containing protein" evidence="1">
    <location>
        <begin position="16"/>
        <end position="638"/>
    </location>
</feature>
<dbReference type="GO" id="GO:0006508">
    <property type="term" value="P:proteolysis"/>
    <property type="evidence" value="ECO:0007669"/>
    <property type="project" value="InterPro"/>
</dbReference>
<dbReference type="InterPro" id="IPR043504">
    <property type="entry name" value="Peptidase_S1_PA_chymotrypsin"/>
</dbReference>
<evidence type="ECO:0000313" key="4">
    <source>
        <dbReference type="Proteomes" id="UP001175271"/>
    </source>
</evidence>
<accession>A0AA39ID15</accession>
<keyword evidence="1" id="KW-0732">Signal</keyword>
<feature type="domain" description="Peptidase S1" evidence="2">
    <location>
        <begin position="32"/>
        <end position="264"/>
    </location>
</feature>
<proteinExistence type="predicted"/>
<dbReference type="SMART" id="SM00020">
    <property type="entry name" value="Tryp_SPc"/>
    <property type="match status" value="1"/>
</dbReference>
<dbReference type="Gene3D" id="2.40.10.10">
    <property type="entry name" value="Trypsin-like serine proteases"/>
    <property type="match status" value="1"/>
</dbReference>
<dbReference type="InterPro" id="IPR012877">
    <property type="entry name" value="Dhs-27"/>
</dbReference>
<dbReference type="PROSITE" id="PS50240">
    <property type="entry name" value="TRYPSIN_DOM"/>
    <property type="match status" value="1"/>
</dbReference>
<dbReference type="PANTHER" id="PTHR23020">
    <property type="entry name" value="UNCHARACTERIZED NUCLEAR HORMONE RECEPTOR-RELATED"/>
    <property type="match status" value="1"/>
</dbReference>
<dbReference type="Proteomes" id="UP001175271">
    <property type="component" value="Unassembled WGS sequence"/>
</dbReference>
<evidence type="ECO:0000313" key="3">
    <source>
        <dbReference type="EMBL" id="KAK0420973.1"/>
    </source>
</evidence>
<feature type="signal peptide" evidence="1">
    <location>
        <begin position="1"/>
        <end position="15"/>
    </location>
</feature>
<dbReference type="Gene3D" id="3.90.1200.10">
    <property type="match status" value="1"/>
</dbReference>
<dbReference type="InterPro" id="IPR001254">
    <property type="entry name" value="Trypsin_dom"/>
</dbReference>
<evidence type="ECO:0000256" key="1">
    <source>
        <dbReference type="SAM" id="SignalP"/>
    </source>
</evidence>
<dbReference type="Pfam" id="PF07914">
    <property type="entry name" value="DUF1679"/>
    <property type="match status" value="1"/>
</dbReference>
<keyword evidence="4" id="KW-1185">Reference proteome</keyword>
<dbReference type="PANTHER" id="PTHR23020:SF41">
    <property type="entry name" value="AMINOGLYCOSIDE PHOSPHOTRANSFERASE DOMAIN-CONTAINING PROTEIN"/>
    <property type="match status" value="1"/>
</dbReference>
<dbReference type="InterPro" id="IPR009003">
    <property type="entry name" value="Peptidase_S1_PA"/>
</dbReference>
<dbReference type="EMBL" id="JAUCMV010000002">
    <property type="protein sequence ID" value="KAK0420973.1"/>
    <property type="molecule type" value="Genomic_DNA"/>
</dbReference>
<dbReference type="AlphaFoldDB" id="A0AA39ID15"/>
<dbReference type="InterPro" id="IPR052961">
    <property type="entry name" value="Oxido-Kinase-like_Enzymes"/>
</dbReference>
<evidence type="ECO:0000259" key="2">
    <source>
        <dbReference type="PROSITE" id="PS50240"/>
    </source>
</evidence>
<dbReference type="SMART" id="SM00587">
    <property type="entry name" value="CHK"/>
    <property type="match status" value="1"/>
</dbReference>